<feature type="transmembrane region" description="Helical" evidence="2">
    <location>
        <begin position="177"/>
        <end position="201"/>
    </location>
</feature>
<sequence length="460" mass="50953">MSSSSSYPRSLLLVLFAALCACPVLAHDHGHDEIDPNAPIDSILWIHISIQVLVWGFLWPFGMVLGMSRSRWHVPLQATGFALTAAGFILGHSHKGRMFPESIHGTFASILLLPIILQLSLGIYLKLHIHEKSIRPYAVVAHGIVGKSYPVLGWTQMLFGALTLRGYCRDGALGQCLAHYIMGSAFIGYGILLAISMHVGGEWLRRKGKSQEWFDSWVIMLWGIVNTFTEHRGPHWSHKDMQHTTLGVLWWAGGALGIWTSRGGKRSVIPALIILMTGWAMSAHEQAMMISTKVHSIFGVVLMSAGLARIVEVSFLLKDAAVPVQDEDAEQKDAFIRSFQHLPPFLLVAGGVLFMSATDEELEFVHSLEMDHVTYILIMFSLAFTIYFQTCFLINLYFTSGRNARGALSIKPTAGYERVPASTPRMANGHGHSGVPRDAEVFELGPVDDEDEEAELRPVR</sequence>
<evidence type="ECO:0000256" key="3">
    <source>
        <dbReference type="SAM" id="SignalP"/>
    </source>
</evidence>
<evidence type="ECO:0000259" key="4">
    <source>
        <dbReference type="Pfam" id="PF10348"/>
    </source>
</evidence>
<evidence type="ECO:0008006" key="8">
    <source>
        <dbReference type="Google" id="ProtNLM"/>
    </source>
</evidence>
<dbReference type="STRING" id="930990.A0A067MFF3"/>
<feature type="transmembrane region" description="Helical" evidence="2">
    <location>
        <begin position="42"/>
        <end position="62"/>
    </location>
</feature>
<dbReference type="OrthoDB" id="4137487at2759"/>
<feature type="chain" id="PRO_5001644636" description="Protein YTP1-like C-terminal domain-containing protein" evidence="3">
    <location>
        <begin position="27"/>
        <end position="460"/>
    </location>
</feature>
<feature type="domain" description="DUF2427" evidence="4">
    <location>
        <begin position="33"/>
        <end position="128"/>
    </location>
</feature>
<dbReference type="CDD" id="cd08760">
    <property type="entry name" value="Cyt_b561_FRRS1_like"/>
    <property type="match status" value="1"/>
</dbReference>
<evidence type="ECO:0000256" key="2">
    <source>
        <dbReference type="SAM" id="Phobius"/>
    </source>
</evidence>
<reference evidence="7" key="1">
    <citation type="journal article" date="2014" name="Proc. Natl. Acad. Sci. U.S.A.">
        <title>Extensive sampling of basidiomycete genomes demonstrates inadequacy of the white-rot/brown-rot paradigm for wood decay fungi.</title>
        <authorList>
            <person name="Riley R."/>
            <person name="Salamov A.A."/>
            <person name="Brown D.W."/>
            <person name="Nagy L.G."/>
            <person name="Floudas D."/>
            <person name="Held B.W."/>
            <person name="Levasseur A."/>
            <person name="Lombard V."/>
            <person name="Morin E."/>
            <person name="Otillar R."/>
            <person name="Lindquist E.A."/>
            <person name="Sun H."/>
            <person name="LaButti K.M."/>
            <person name="Schmutz J."/>
            <person name="Jabbour D."/>
            <person name="Luo H."/>
            <person name="Baker S.E."/>
            <person name="Pisabarro A.G."/>
            <person name="Walton J.D."/>
            <person name="Blanchette R.A."/>
            <person name="Henrissat B."/>
            <person name="Martin F."/>
            <person name="Cullen D."/>
            <person name="Hibbett D.S."/>
            <person name="Grigoriev I.V."/>
        </authorList>
    </citation>
    <scope>NUCLEOTIDE SEQUENCE [LARGE SCALE GENOMIC DNA]</scope>
    <source>
        <strain evidence="7">FD-172 SS1</strain>
    </source>
</reference>
<evidence type="ECO:0000313" key="7">
    <source>
        <dbReference type="Proteomes" id="UP000027195"/>
    </source>
</evidence>
<dbReference type="EMBL" id="KL198037">
    <property type="protein sequence ID" value="KDQ14518.1"/>
    <property type="molecule type" value="Genomic_DNA"/>
</dbReference>
<name>A0A067MFF3_BOTB1</name>
<feature type="region of interest" description="Disordered" evidence="1">
    <location>
        <begin position="419"/>
        <end position="460"/>
    </location>
</feature>
<protein>
    <recommendedName>
        <fullName evidence="8">Protein YTP1-like C-terminal domain-containing protein</fullName>
    </recommendedName>
</protein>
<feature type="transmembrane region" description="Helical" evidence="2">
    <location>
        <begin position="137"/>
        <end position="157"/>
    </location>
</feature>
<evidence type="ECO:0000313" key="6">
    <source>
        <dbReference type="EMBL" id="KDQ14518.1"/>
    </source>
</evidence>
<dbReference type="Pfam" id="PF10348">
    <property type="entry name" value="DUF2427"/>
    <property type="match status" value="1"/>
</dbReference>
<dbReference type="HOGENOM" id="CLU_034579_0_0_1"/>
<dbReference type="InterPro" id="IPR018827">
    <property type="entry name" value="YTP1_C"/>
</dbReference>
<dbReference type="Pfam" id="PF10355">
    <property type="entry name" value="Ytp1"/>
    <property type="match status" value="1"/>
</dbReference>
<feature type="transmembrane region" description="Helical" evidence="2">
    <location>
        <begin position="103"/>
        <end position="125"/>
    </location>
</feature>
<feature type="domain" description="Protein YTP1-like C-terminal" evidence="5">
    <location>
        <begin position="153"/>
        <end position="397"/>
    </location>
</feature>
<feature type="transmembrane region" description="Helical" evidence="2">
    <location>
        <begin position="375"/>
        <end position="398"/>
    </location>
</feature>
<keyword evidence="2" id="KW-0472">Membrane</keyword>
<feature type="transmembrane region" description="Helical" evidence="2">
    <location>
        <begin position="296"/>
        <end position="317"/>
    </location>
</feature>
<dbReference type="PANTHER" id="PTHR31685">
    <property type="entry name" value="INTEGRAL MEMBRANE PROTEIN (AFU_ORTHOLOGUE AFUA_6G12730)-RELATED"/>
    <property type="match status" value="1"/>
</dbReference>
<evidence type="ECO:0000259" key="5">
    <source>
        <dbReference type="Pfam" id="PF10355"/>
    </source>
</evidence>
<dbReference type="Proteomes" id="UP000027195">
    <property type="component" value="Unassembled WGS sequence"/>
</dbReference>
<evidence type="ECO:0000256" key="1">
    <source>
        <dbReference type="SAM" id="MobiDB-lite"/>
    </source>
</evidence>
<organism evidence="6 7">
    <name type="scientific">Botryobasidium botryosum (strain FD-172 SS1)</name>
    <dbReference type="NCBI Taxonomy" id="930990"/>
    <lineage>
        <taxon>Eukaryota</taxon>
        <taxon>Fungi</taxon>
        <taxon>Dikarya</taxon>
        <taxon>Basidiomycota</taxon>
        <taxon>Agaricomycotina</taxon>
        <taxon>Agaricomycetes</taxon>
        <taxon>Cantharellales</taxon>
        <taxon>Botryobasidiaceae</taxon>
        <taxon>Botryobasidium</taxon>
    </lineage>
</organism>
<dbReference type="AlphaFoldDB" id="A0A067MFF3"/>
<keyword evidence="3" id="KW-0732">Signal</keyword>
<proteinExistence type="predicted"/>
<dbReference type="PANTHER" id="PTHR31685:SF2">
    <property type="entry name" value="PROTEIN YTP1"/>
    <property type="match status" value="1"/>
</dbReference>
<dbReference type="InterPro" id="IPR018825">
    <property type="entry name" value="DUF2427"/>
</dbReference>
<gene>
    <name evidence="6" type="ORF">BOTBODRAFT_32651</name>
</gene>
<feature type="transmembrane region" description="Helical" evidence="2">
    <location>
        <begin position="74"/>
        <end position="91"/>
    </location>
</feature>
<feature type="signal peptide" evidence="3">
    <location>
        <begin position="1"/>
        <end position="26"/>
    </location>
</feature>
<keyword evidence="7" id="KW-1185">Reference proteome</keyword>
<dbReference type="InParanoid" id="A0A067MFF3"/>
<keyword evidence="2" id="KW-0812">Transmembrane</keyword>
<keyword evidence="2" id="KW-1133">Transmembrane helix</keyword>
<accession>A0A067MFF3</accession>